<keyword evidence="1" id="KW-0732">Signal</keyword>
<name>A0ABP0KM21_9DINO</name>
<protein>
    <submittedName>
        <fullName evidence="2">Uncharacterized protein</fullName>
    </submittedName>
</protein>
<dbReference type="InterPro" id="IPR011050">
    <property type="entry name" value="Pectin_lyase_fold/virulence"/>
</dbReference>
<accession>A0ABP0KM21</accession>
<dbReference type="SUPFAM" id="SSF51126">
    <property type="entry name" value="Pectin lyase-like"/>
    <property type="match status" value="1"/>
</dbReference>
<dbReference type="PANTHER" id="PTHR46769">
    <property type="entry name" value="POLYCYSTIC KIDNEY AND HEPATIC DISEASE 1 (AUTOSOMAL RECESSIVE)-LIKE 1"/>
    <property type="match status" value="1"/>
</dbReference>
<organism evidence="2 3">
    <name type="scientific">Durusdinium trenchii</name>
    <dbReference type="NCBI Taxonomy" id="1381693"/>
    <lineage>
        <taxon>Eukaryota</taxon>
        <taxon>Sar</taxon>
        <taxon>Alveolata</taxon>
        <taxon>Dinophyceae</taxon>
        <taxon>Suessiales</taxon>
        <taxon>Symbiodiniaceae</taxon>
        <taxon>Durusdinium</taxon>
    </lineage>
</organism>
<sequence length="361" mass="39441">MTVNATGTERRFIREIVFYPPSTEIILDRPLNWRHFAGQASDDPSTPLLVSARVVLLSRSIVITTEEASTGADRFPDPERGVPEPGHGGDWFGHHMVISGSSYVSMSWVQFAHGGQDGRGTLGQLARFPALRIYQPSSYTRVLPRPYIDSVVFSNSYVGGIELIGRWGLDLLNCVFCETRGRAVNAGTDMGGVFVINNLALDSRPEPPPLVPVSNPTYEPSAVFQFQARPVVFSGNLVAGCPDIGILMRPYTCEEVEQDTGELDVNEVHSCVIGFFVLRSCTADGGGPASCPGSLDCVHLQKMKAWKNAHVGILFVDHPSNMVISDVVVFDNHIGITGNFHREIGDMAHTFLLRDSKARAK</sequence>
<dbReference type="PANTHER" id="PTHR46769:SF2">
    <property type="entry name" value="FIBROCYSTIN-L ISOFORM 2 PRECURSOR-RELATED"/>
    <property type="match status" value="1"/>
</dbReference>
<evidence type="ECO:0000313" key="3">
    <source>
        <dbReference type="Proteomes" id="UP001642484"/>
    </source>
</evidence>
<dbReference type="Proteomes" id="UP001642484">
    <property type="component" value="Unassembled WGS sequence"/>
</dbReference>
<comment type="caution">
    <text evidence="2">The sequence shown here is derived from an EMBL/GenBank/DDBJ whole genome shotgun (WGS) entry which is preliminary data.</text>
</comment>
<keyword evidence="3" id="KW-1185">Reference proteome</keyword>
<dbReference type="EMBL" id="CAXAMN010009202">
    <property type="protein sequence ID" value="CAK9027885.1"/>
    <property type="molecule type" value="Genomic_DNA"/>
</dbReference>
<evidence type="ECO:0000256" key="1">
    <source>
        <dbReference type="ARBA" id="ARBA00022729"/>
    </source>
</evidence>
<gene>
    <name evidence="2" type="ORF">CCMP2556_LOCUS16915</name>
</gene>
<proteinExistence type="predicted"/>
<reference evidence="2 3" key="1">
    <citation type="submission" date="2024-02" db="EMBL/GenBank/DDBJ databases">
        <authorList>
            <person name="Chen Y."/>
            <person name="Shah S."/>
            <person name="Dougan E. K."/>
            <person name="Thang M."/>
            <person name="Chan C."/>
        </authorList>
    </citation>
    <scope>NUCLEOTIDE SEQUENCE [LARGE SCALE GENOMIC DNA]</scope>
</reference>
<dbReference type="InterPro" id="IPR052387">
    <property type="entry name" value="Fibrocystin"/>
</dbReference>
<evidence type="ECO:0000313" key="2">
    <source>
        <dbReference type="EMBL" id="CAK9027885.1"/>
    </source>
</evidence>